<dbReference type="PANTHER" id="PTHR11240:SF22">
    <property type="entry name" value="RIBONUCLEASE T2"/>
    <property type="match status" value="1"/>
</dbReference>
<dbReference type="InterPro" id="IPR033130">
    <property type="entry name" value="RNase_T2_His_AS_2"/>
</dbReference>
<accession>A0A345P7I3</accession>
<dbReference type="InterPro" id="IPR039378">
    <property type="entry name" value="RNase_T2_prok"/>
</dbReference>
<dbReference type="PROSITE" id="PS00530">
    <property type="entry name" value="RNASE_T2_1"/>
    <property type="match status" value="1"/>
</dbReference>
<evidence type="ECO:0000256" key="3">
    <source>
        <dbReference type="SAM" id="SignalP"/>
    </source>
</evidence>
<gene>
    <name evidence="4" type="ORF">HYN46_10560</name>
</gene>
<evidence type="ECO:0000313" key="5">
    <source>
        <dbReference type="Proteomes" id="UP000253940"/>
    </source>
</evidence>
<dbReference type="InterPro" id="IPR018188">
    <property type="entry name" value="RNase_T2_His_AS_1"/>
</dbReference>
<feature type="chain" id="PRO_5016855751" evidence="3">
    <location>
        <begin position="27"/>
        <end position="246"/>
    </location>
</feature>
<organism evidence="4 5">
    <name type="scientific">Aquirhabdus parva</name>
    <dbReference type="NCBI Taxonomy" id="2283318"/>
    <lineage>
        <taxon>Bacteria</taxon>
        <taxon>Pseudomonadati</taxon>
        <taxon>Pseudomonadota</taxon>
        <taxon>Gammaproteobacteria</taxon>
        <taxon>Moraxellales</taxon>
        <taxon>Moraxellaceae</taxon>
        <taxon>Aquirhabdus</taxon>
    </lineage>
</organism>
<sequence>MLKSILKGVSGLLLASSFGFSAPAQAFDYYLLAASWQPGFCATHSTKPECSPTALAGTYPATSFSIHGLWPNNYSGSQPFYCGVSQSDITLDGNGDWCSMSDYPISATAKANLSYYMSGTVSCLDKHEWFKHGTCADSATPDAFWNQAVSLTQALGSTSFNSFIQNSRGKTITRTQLLNAFSSSFGSGTQAAVSMKCTSYGGKNYFTEAWIAIKKDKLSTFPAASSLVLDGPVQGTCPTTGIYVAN</sequence>
<dbReference type="PROSITE" id="PS00531">
    <property type="entry name" value="RNASE_T2_2"/>
    <property type="match status" value="1"/>
</dbReference>
<keyword evidence="5" id="KW-1185">Reference proteome</keyword>
<dbReference type="InterPro" id="IPR036430">
    <property type="entry name" value="RNase_T2-like_sf"/>
</dbReference>
<keyword evidence="3" id="KW-0732">Signal</keyword>
<dbReference type="GO" id="GO:0033897">
    <property type="term" value="F:ribonuclease T2 activity"/>
    <property type="evidence" value="ECO:0007669"/>
    <property type="project" value="InterPro"/>
</dbReference>
<dbReference type="KEGG" id="mbah:HYN46_10560"/>
<dbReference type="AlphaFoldDB" id="A0A345P7I3"/>
<comment type="similarity">
    <text evidence="1 2">Belongs to the RNase T2 family.</text>
</comment>
<dbReference type="EMBL" id="CP031222">
    <property type="protein sequence ID" value="AXI03242.1"/>
    <property type="molecule type" value="Genomic_DNA"/>
</dbReference>
<dbReference type="SUPFAM" id="SSF55895">
    <property type="entry name" value="Ribonuclease Rh-like"/>
    <property type="match status" value="1"/>
</dbReference>
<dbReference type="GO" id="GO:0003723">
    <property type="term" value="F:RNA binding"/>
    <property type="evidence" value="ECO:0007669"/>
    <property type="project" value="InterPro"/>
</dbReference>
<dbReference type="Pfam" id="PF00445">
    <property type="entry name" value="Ribonuclease_T2"/>
    <property type="match status" value="1"/>
</dbReference>
<dbReference type="RefSeq" id="WP_114899351.1">
    <property type="nucleotide sequence ID" value="NZ_CP031222.1"/>
</dbReference>
<reference evidence="4 5" key="1">
    <citation type="submission" date="2018-07" db="EMBL/GenBank/DDBJ databases">
        <title>Genome sequencing of Moraxellaceae gen. HYN0046.</title>
        <authorList>
            <person name="Kim M."/>
            <person name="Yi H."/>
        </authorList>
    </citation>
    <scope>NUCLEOTIDE SEQUENCE [LARGE SCALE GENOMIC DNA]</scope>
    <source>
        <strain evidence="4 5">HYN0046</strain>
    </source>
</reference>
<evidence type="ECO:0000313" key="4">
    <source>
        <dbReference type="EMBL" id="AXI03242.1"/>
    </source>
</evidence>
<dbReference type="GO" id="GO:0006401">
    <property type="term" value="P:RNA catabolic process"/>
    <property type="evidence" value="ECO:0007669"/>
    <property type="project" value="TreeGrafter"/>
</dbReference>
<protein>
    <submittedName>
        <fullName evidence="4">Ribonuclease</fullName>
    </submittedName>
</protein>
<feature type="signal peptide" evidence="3">
    <location>
        <begin position="1"/>
        <end position="26"/>
    </location>
</feature>
<dbReference type="PANTHER" id="PTHR11240">
    <property type="entry name" value="RIBONUCLEASE T2"/>
    <property type="match status" value="1"/>
</dbReference>
<name>A0A345P7I3_9GAMM</name>
<proteinExistence type="inferred from homology"/>
<dbReference type="Proteomes" id="UP000253940">
    <property type="component" value="Chromosome"/>
</dbReference>
<dbReference type="Gene3D" id="3.90.730.10">
    <property type="entry name" value="Ribonuclease T2-like"/>
    <property type="match status" value="1"/>
</dbReference>
<dbReference type="CDD" id="cd01062">
    <property type="entry name" value="RNase_T2_prok"/>
    <property type="match status" value="1"/>
</dbReference>
<evidence type="ECO:0000256" key="1">
    <source>
        <dbReference type="ARBA" id="ARBA00007469"/>
    </source>
</evidence>
<evidence type="ECO:0000256" key="2">
    <source>
        <dbReference type="RuleBase" id="RU004328"/>
    </source>
</evidence>
<dbReference type="OrthoDB" id="4720638at2"/>
<dbReference type="InterPro" id="IPR001568">
    <property type="entry name" value="RNase_T2-like"/>
</dbReference>